<sequence>MEDATSKYIGASSPARETGLGKVLLGLNLLPNAYKSDSRTPAKEQVGAIYKADSSAAVISLSFAPQFLRALLRSSALWFLRVLRLCKEMTLFNDRSIDDHQILSISYKGATPATQVDLMGS</sequence>
<evidence type="ECO:0000313" key="1">
    <source>
        <dbReference type="EMBL" id="KAI8547191.1"/>
    </source>
</evidence>
<keyword evidence="2" id="KW-1185">Reference proteome</keyword>
<comment type="caution">
    <text evidence="1">The sequence shown here is derived from an EMBL/GenBank/DDBJ whole genome shotgun (WGS) entry which is preliminary data.</text>
</comment>
<dbReference type="Proteomes" id="UP001062846">
    <property type="component" value="Chromosome 7"/>
</dbReference>
<reference evidence="1" key="1">
    <citation type="submission" date="2022-02" db="EMBL/GenBank/DDBJ databases">
        <title>Plant Genome Project.</title>
        <authorList>
            <person name="Zhang R.-G."/>
        </authorList>
    </citation>
    <scope>NUCLEOTIDE SEQUENCE</scope>
    <source>
        <strain evidence="1">AT1</strain>
    </source>
</reference>
<gene>
    <name evidence="1" type="ORF">RHMOL_Rhmol07G0176000</name>
</gene>
<protein>
    <submittedName>
        <fullName evidence="1">Uncharacterized protein</fullName>
    </submittedName>
</protein>
<organism evidence="1 2">
    <name type="scientific">Rhododendron molle</name>
    <name type="common">Chinese azalea</name>
    <name type="synonym">Azalea mollis</name>
    <dbReference type="NCBI Taxonomy" id="49168"/>
    <lineage>
        <taxon>Eukaryota</taxon>
        <taxon>Viridiplantae</taxon>
        <taxon>Streptophyta</taxon>
        <taxon>Embryophyta</taxon>
        <taxon>Tracheophyta</taxon>
        <taxon>Spermatophyta</taxon>
        <taxon>Magnoliopsida</taxon>
        <taxon>eudicotyledons</taxon>
        <taxon>Gunneridae</taxon>
        <taxon>Pentapetalae</taxon>
        <taxon>asterids</taxon>
        <taxon>Ericales</taxon>
        <taxon>Ericaceae</taxon>
        <taxon>Ericoideae</taxon>
        <taxon>Rhodoreae</taxon>
        <taxon>Rhododendron</taxon>
    </lineage>
</organism>
<dbReference type="EMBL" id="CM046394">
    <property type="protein sequence ID" value="KAI8547191.1"/>
    <property type="molecule type" value="Genomic_DNA"/>
</dbReference>
<name>A0ACC0N2W1_RHOML</name>
<accession>A0ACC0N2W1</accession>
<proteinExistence type="predicted"/>
<evidence type="ECO:0000313" key="2">
    <source>
        <dbReference type="Proteomes" id="UP001062846"/>
    </source>
</evidence>